<keyword evidence="2" id="KW-0378">Hydrolase</keyword>
<dbReference type="FunFam" id="3.10.50.10:FF:000001">
    <property type="entry name" value="Chitinase 3-like 1"/>
    <property type="match status" value="1"/>
</dbReference>
<dbReference type="OrthoDB" id="73875at2759"/>
<dbReference type="InterPro" id="IPR001579">
    <property type="entry name" value="Glyco_hydro_18_chit_AS"/>
</dbReference>
<dbReference type="GO" id="GO:0005576">
    <property type="term" value="C:extracellular region"/>
    <property type="evidence" value="ECO:0007669"/>
    <property type="project" value="TreeGrafter"/>
</dbReference>
<dbReference type="Gene3D" id="3.10.50.10">
    <property type="match status" value="1"/>
</dbReference>
<name>A0A6S7G2P7_PARCT</name>
<evidence type="ECO:0000313" key="6">
    <source>
        <dbReference type="Proteomes" id="UP001152795"/>
    </source>
</evidence>
<dbReference type="InterPro" id="IPR050314">
    <property type="entry name" value="Glycosyl_Hydrlase_18"/>
</dbReference>
<dbReference type="CDD" id="cd02872">
    <property type="entry name" value="GH18_chitolectin_chitotriosidase"/>
    <property type="match status" value="1"/>
</dbReference>
<dbReference type="Gene3D" id="3.20.20.80">
    <property type="entry name" value="Glycosidases"/>
    <property type="match status" value="1"/>
</dbReference>
<keyword evidence="6" id="KW-1185">Reference proteome</keyword>
<organism evidence="5 6">
    <name type="scientific">Paramuricea clavata</name>
    <name type="common">Red gorgonian</name>
    <name type="synonym">Violescent sea-whip</name>
    <dbReference type="NCBI Taxonomy" id="317549"/>
    <lineage>
        <taxon>Eukaryota</taxon>
        <taxon>Metazoa</taxon>
        <taxon>Cnidaria</taxon>
        <taxon>Anthozoa</taxon>
        <taxon>Octocorallia</taxon>
        <taxon>Malacalcyonacea</taxon>
        <taxon>Plexauridae</taxon>
        <taxon>Paramuricea</taxon>
    </lineage>
</organism>
<dbReference type="InterPro" id="IPR011583">
    <property type="entry name" value="Chitinase_II/V-like_cat"/>
</dbReference>
<proteinExistence type="predicted"/>
<dbReference type="Pfam" id="PF00704">
    <property type="entry name" value="Glyco_hydro_18"/>
    <property type="match status" value="1"/>
</dbReference>
<dbReference type="GO" id="GO:0005975">
    <property type="term" value="P:carbohydrate metabolic process"/>
    <property type="evidence" value="ECO:0007669"/>
    <property type="project" value="InterPro"/>
</dbReference>
<dbReference type="InterPro" id="IPR025533">
    <property type="entry name" value="DUF4419"/>
</dbReference>
<evidence type="ECO:0000313" key="5">
    <source>
        <dbReference type="EMBL" id="CAB3987224.1"/>
    </source>
</evidence>
<dbReference type="PANTHER" id="PTHR11177:SF317">
    <property type="entry name" value="CHITINASE 12-RELATED"/>
    <property type="match status" value="1"/>
</dbReference>
<dbReference type="SUPFAM" id="SSF51445">
    <property type="entry name" value="(Trans)glycosidases"/>
    <property type="match status" value="1"/>
</dbReference>
<reference evidence="5" key="1">
    <citation type="submission" date="2020-04" db="EMBL/GenBank/DDBJ databases">
        <authorList>
            <person name="Alioto T."/>
            <person name="Alioto T."/>
            <person name="Gomez Garrido J."/>
        </authorList>
    </citation>
    <scope>NUCLEOTIDE SEQUENCE</scope>
    <source>
        <strain evidence="5">A484AB</strain>
    </source>
</reference>
<dbReference type="PROSITE" id="PS51910">
    <property type="entry name" value="GH18_2"/>
    <property type="match status" value="1"/>
</dbReference>
<evidence type="ECO:0000256" key="3">
    <source>
        <dbReference type="ARBA" id="ARBA00023157"/>
    </source>
</evidence>
<dbReference type="GO" id="GO:0006032">
    <property type="term" value="P:chitin catabolic process"/>
    <property type="evidence" value="ECO:0007669"/>
    <property type="project" value="UniProtKB-ARBA"/>
</dbReference>
<dbReference type="AlphaFoldDB" id="A0A6S7G2P7"/>
<dbReference type="FunFam" id="3.20.20.80:FF:000007">
    <property type="entry name" value="Acidic mammalian chitinase"/>
    <property type="match status" value="1"/>
</dbReference>
<keyword evidence="4" id="KW-0326">Glycosidase</keyword>
<comment type="caution">
    <text evidence="5">The sequence shown here is derived from an EMBL/GenBank/DDBJ whole genome shotgun (WGS) entry which is preliminary data.</text>
</comment>
<dbReference type="Pfam" id="PF14388">
    <property type="entry name" value="DUF4419"/>
    <property type="match status" value="1"/>
</dbReference>
<protein>
    <submittedName>
        <fullName evidence="5">Chitinase-3 1 isoform X1</fullName>
    </submittedName>
</protein>
<evidence type="ECO:0000256" key="1">
    <source>
        <dbReference type="ARBA" id="ARBA00022729"/>
    </source>
</evidence>
<dbReference type="GO" id="GO:0004568">
    <property type="term" value="F:chitinase activity"/>
    <property type="evidence" value="ECO:0007669"/>
    <property type="project" value="UniProtKB-ARBA"/>
</dbReference>
<dbReference type="Proteomes" id="UP001152795">
    <property type="component" value="Unassembled WGS sequence"/>
</dbReference>
<dbReference type="InterPro" id="IPR017853">
    <property type="entry name" value="GH"/>
</dbReference>
<sequence length="743" mass="83936">MSYLYLFLFLCVSLASAGEYVRVCYYTNWSQYRPGLMKYFPENMDPSLCTHVIYAFAEIRKGHTLKLREWNDNKMIAKFNNIKTAYPHLKTLLAVGGWNHESVPVSKFSQMVKTPQSREFFINSAIALLRKNGFDGFDLDWEYPGNRGNSPPEDKQLFSVLCEELLKAFESEAAASGSKRLLLTAAVAAGVETVKKAYEISRIAKSLDWVNLMAYDLHGKWETKTGHNAAMQGNDKLSVTDAVELWTTEGMPAKKIALGMGLYGRAFKLQSPANHDLGAPARGDPNEGTYTMESGFLSFYEICSQKELTVIDQNPAGAPYGYSGDLWVGFDTPESLVKKVGFLKKKGLRGAMFWAVDLDDFTGETEGESGENGFDYKKETYQYISRYNLAVKSQLSYGSQTPFCKTRLTLTPCMGPRPKRKIIILDYIGDRTVTIGSEDYIYTNNADCGLFNSVITAYNKHWKLRTSPEDWWFVVTRRVAIAIDKNSKKEAVRKMFVEHEDKKTLQVDVPVDNIYDVDYTWFFDEMSKEISKNVKVPSFVDVISADFSSTTPVQRIVSQITLMSSLQEFFEYKMMLLCGIPGVEMLGTEEDWQKLLSKLEALKTLLEPIKNNLGLGNNWWSVIKDVFEKLLATYRGKPDYDWWSRIVTYEGFGSGPSGYTGWITKFMEMSDEPKELHEFTSGLVTVPLTIANPSGLEDTAALVAGCLGFTIHQDGEDKVPSVQPFQGWSLLLPKNSPFRADRQ</sequence>
<dbReference type="InterPro" id="IPR001223">
    <property type="entry name" value="Glyco_hydro18_cat"/>
</dbReference>
<dbReference type="PROSITE" id="PS01095">
    <property type="entry name" value="GH18_1"/>
    <property type="match status" value="1"/>
</dbReference>
<dbReference type="GO" id="GO:0008061">
    <property type="term" value="F:chitin binding"/>
    <property type="evidence" value="ECO:0007669"/>
    <property type="project" value="InterPro"/>
</dbReference>
<evidence type="ECO:0000256" key="2">
    <source>
        <dbReference type="ARBA" id="ARBA00022801"/>
    </source>
</evidence>
<dbReference type="PANTHER" id="PTHR11177">
    <property type="entry name" value="CHITINASE"/>
    <property type="match status" value="1"/>
</dbReference>
<accession>A0A6S7G2P7</accession>
<gene>
    <name evidence="5" type="ORF">PACLA_8A005438</name>
</gene>
<keyword evidence="1" id="KW-0732">Signal</keyword>
<evidence type="ECO:0000256" key="4">
    <source>
        <dbReference type="ARBA" id="ARBA00023295"/>
    </source>
</evidence>
<dbReference type="SUPFAM" id="SSF54556">
    <property type="entry name" value="Chitinase insertion domain"/>
    <property type="match status" value="1"/>
</dbReference>
<dbReference type="InterPro" id="IPR029070">
    <property type="entry name" value="Chitinase_insertion_sf"/>
</dbReference>
<dbReference type="SMART" id="SM00636">
    <property type="entry name" value="Glyco_18"/>
    <property type="match status" value="1"/>
</dbReference>
<dbReference type="EMBL" id="CACRXK020001138">
    <property type="protein sequence ID" value="CAB3987224.1"/>
    <property type="molecule type" value="Genomic_DNA"/>
</dbReference>
<keyword evidence="3" id="KW-1015">Disulfide bond</keyword>